<name>A0AA39VWM0_ACESA</name>
<reference evidence="2" key="2">
    <citation type="submission" date="2023-06" db="EMBL/GenBank/DDBJ databases">
        <authorList>
            <person name="Swenson N.G."/>
            <person name="Wegrzyn J.L."/>
            <person name="Mcevoy S.L."/>
        </authorList>
    </citation>
    <scope>NUCLEOTIDE SEQUENCE</scope>
    <source>
        <strain evidence="2">NS2018</strain>
        <tissue evidence="2">Leaf</tissue>
    </source>
</reference>
<sequence>MVLLSIIWWRLWFLRNNYTHDGGQIEVGSVVEWCKKYVMDLKDATGAVVVRGLAPPLARLGYHMSPYLYQFQYRMLILLQVWLRMRPLVRTRSIALKLLLRTRGSHNLNMSTYQPNQAAPHLSRSGRTAPHLLQLTPSHFLAAKPSRYLTIPLPHLTCLS</sequence>
<organism evidence="2 3">
    <name type="scientific">Acer saccharum</name>
    <name type="common">Sugar maple</name>
    <dbReference type="NCBI Taxonomy" id="4024"/>
    <lineage>
        <taxon>Eukaryota</taxon>
        <taxon>Viridiplantae</taxon>
        <taxon>Streptophyta</taxon>
        <taxon>Embryophyta</taxon>
        <taxon>Tracheophyta</taxon>
        <taxon>Spermatophyta</taxon>
        <taxon>Magnoliopsida</taxon>
        <taxon>eudicotyledons</taxon>
        <taxon>Gunneridae</taxon>
        <taxon>Pentapetalae</taxon>
        <taxon>rosids</taxon>
        <taxon>malvids</taxon>
        <taxon>Sapindales</taxon>
        <taxon>Sapindaceae</taxon>
        <taxon>Hippocastanoideae</taxon>
        <taxon>Acereae</taxon>
        <taxon>Acer</taxon>
    </lineage>
</organism>
<dbReference type="AlphaFoldDB" id="A0AA39VWM0"/>
<evidence type="ECO:0000313" key="2">
    <source>
        <dbReference type="EMBL" id="KAK0593411.1"/>
    </source>
</evidence>
<protein>
    <submittedName>
        <fullName evidence="2">Uncharacterized protein</fullName>
    </submittedName>
</protein>
<accession>A0AA39VWM0</accession>
<keyword evidence="3" id="KW-1185">Reference proteome</keyword>
<gene>
    <name evidence="2" type="ORF">LWI29_036250</name>
</gene>
<evidence type="ECO:0000256" key="1">
    <source>
        <dbReference type="SAM" id="SignalP"/>
    </source>
</evidence>
<keyword evidence="1" id="KW-0732">Signal</keyword>
<reference evidence="2" key="1">
    <citation type="journal article" date="2022" name="Plant J.">
        <title>Strategies of tolerance reflected in two North American maple genomes.</title>
        <authorList>
            <person name="McEvoy S.L."/>
            <person name="Sezen U.U."/>
            <person name="Trouern-Trend A."/>
            <person name="McMahon S.M."/>
            <person name="Schaberg P.G."/>
            <person name="Yang J."/>
            <person name="Wegrzyn J.L."/>
            <person name="Swenson N.G."/>
        </authorList>
    </citation>
    <scope>NUCLEOTIDE SEQUENCE</scope>
    <source>
        <strain evidence="2">NS2018</strain>
    </source>
</reference>
<proteinExistence type="predicted"/>
<feature type="signal peptide" evidence="1">
    <location>
        <begin position="1"/>
        <end position="19"/>
    </location>
</feature>
<dbReference type="EMBL" id="JAUESC010000380">
    <property type="protein sequence ID" value="KAK0593411.1"/>
    <property type="molecule type" value="Genomic_DNA"/>
</dbReference>
<comment type="caution">
    <text evidence="2">The sequence shown here is derived from an EMBL/GenBank/DDBJ whole genome shotgun (WGS) entry which is preliminary data.</text>
</comment>
<dbReference type="Proteomes" id="UP001168877">
    <property type="component" value="Unassembled WGS sequence"/>
</dbReference>
<evidence type="ECO:0000313" key="3">
    <source>
        <dbReference type="Proteomes" id="UP001168877"/>
    </source>
</evidence>
<feature type="chain" id="PRO_5041355396" evidence="1">
    <location>
        <begin position="20"/>
        <end position="160"/>
    </location>
</feature>